<dbReference type="Proteomes" id="UP000296159">
    <property type="component" value="Unassembled WGS sequence"/>
</dbReference>
<name>A0A2U1TU64_9GAMM</name>
<reference evidence="1 2" key="1">
    <citation type="submission" date="2018-04" db="EMBL/GenBank/DDBJ databases">
        <title>Brenneria corticis sp.nov.</title>
        <authorList>
            <person name="Li Y."/>
        </authorList>
    </citation>
    <scope>NUCLEOTIDE SEQUENCE [LARGE SCALE GENOMIC DNA]</scope>
    <source>
        <strain evidence="1 2">CFCC 11842</strain>
    </source>
</reference>
<sequence>MSSFIKLGIFEREAKTPEINVKQLALLLCGEDPDTKTTEIPVDKKSAYDIYYRHISKWLSASGLFRGGNQAPQQADYMFALAYPMIDEEITPEPIKIRCLKAVAYVASRNNGKEHLFQMGGEDLYLKGIELSRNQRGLHRKDDERDNTDKLIGLLVKLLAKKLGNSYGTIEEPTISKIYSELKILADEKNISMAGISKSTVYKKISSSLQILKISDE</sequence>
<gene>
    <name evidence="1" type="ORF">DDT56_16050</name>
</gene>
<comment type="caution">
    <text evidence="1">The sequence shown here is derived from an EMBL/GenBank/DDBJ whole genome shotgun (WGS) entry which is preliminary data.</text>
</comment>
<keyword evidence="2" id="KW-1185">Reference proteome</keyword>
<accession>A0A2U1TU64</accession>
<dbReference type="EMBL" id="QDKH01000020">
    <property type="protein sequence ID" value="PWC12943.1"/>
    <property type="molecule type" value="Genomic_DNA"/>
</dbReference>
<protein>
    <submittedName>
        <fullName evidence="1">Uncharacterized protein</fullName>
    </submittedName>
</protein>
<evidence type="ECO:0000313" key="2">
    <source>
        <dbReference type="Proteomes" id="UP000296159"/>
    </source>
</evidence>
<dbReference type="RefSeq" id="WP_136167440.1">
    <property type="nucleotide sequence ID" value="NZ_KZ819085.1"/>
</dbReference>
<organism evidence="1 2">
    <name type="scientific">Brenneria corticis</name>
    <dbReference type="NCBI Taxonomy" id="2173106"/>
    <lineage>
        <taxon>Bacteria</taxon>
        <taxon>Pseudomonadati</taxon>
        <taxon>Pseudomonadota</taxon>
        <taxon>Gammaproteobacteria</taxon>
        <taxon>Enterobacterales</taxon>
        <taxon>Pectobacteriaceae</taxon>
        <taxon>Brenneria</taxon>
    </lineage>
</organism>
<evidence type="ECO:0000313" key="1">
    <source>
        <dbReference type="EMBL" id="PWC12943.1"/>
    </source>
</evidence>
<dbReference type="AlphaFoldDB" id="A0A2U1TU64"/>
<proteinExistence type="predicted"/>